<dbReference type="AlphaFoldDB" id="A0A656HG55"/>
<protein>
    <recommendedName>
        <fullName evidence="1">YgjP-like metallopeptidase domain-containing protein</fullName>
    </recommendedName>
</protein>
<proteinExistence type="predicted"/>
<dbReference type="OrthoDB" id="9811177at2"/>
<gene>
    <name evidence="2" type="ORF">Thini_1572</name>
</gene>
<dbReference type="Gene3D" id="3.30.2010.10">
    <property type="entry name" value="Metalloproteases ('zincins'), catalytic domain"/>
    <property type="match status" value="1"/>
</dbReference>
<reference evidence="3" key="1">
    <citation type="journal article" date="2011" name="Stand. Genomic Sci.">
        <title>Genome sequence of the filamentous, gliding Thiothrix nivea neotype strain (JP2(T)).</title>
        <authorList>
            <person name="Lapidus A."/>
            <person name="Nolan M."/>
            <person name="Lucas S."/>
            <person name="Glavina Del Rio T."/>
            <person name="Tice H."/>
            <person name="Cheng J.F."/>
            <person name="Tapia R."/>
            <person name="Han C."/>
            <person name="Goodwin L."/>
            <person name="Pitluck S."/>
            <person name="Liolios K."/>
            <person name="Pagani I."/>
            <person name="Ivanova N."/>
            <person name="Huntemann M."/>
            <person name="Mavromatis K."/>
            <person name="Mikhailova N."/>
            <person name="Pati A."/>
            <person name="Chen A."/>
            <person name="Palaniappan K."/>
            <person name="Land M."/>
            <person name="Brambilla E.M."/>
            <person name="Rohde M."/>
            <person name="Abt B."/>
            <person name="Verbarg S."/>
            <person name="Goker M."/>
            <person name="Bristow J."/>
            <person name="Eisen J.A."/>
            <person name="Markowitz V."/>
            <person name="Hugenholtz P."/>
            <person name="Kyrpides N.C."/>
            <person name="Klenk H.P."/>
            <person name="Woyke T."/>
        </authorList>
    </citation>
    <scope>NUCLEOTIDE SEQUENCE [LARGE SCALE GENOMIC DNA]</scope>
    <source>
        <strain evidence="3">ATCC 35100 / DSM 5205 / JP2</strain>
    </source>
</reference>
<dbReference type="Pfam" id="PF01863">
    <property type="entry name" value="YgjP-like"/>
    <property type="match status" value="1"/>
</dbReference>
<dbReference type="Proteomes" id="UP000005317">
    <property type="component" value="Unassembled WGS sequence"/>
</dbReference>
<accession>A0A656HG55</accession>
<dbReference type="RefSeq" id="WP_002708111.1">
    <property type="nucleotide sequence ID" value="NZ_JH651384.1"/>
</dbReference>
<evidence type="ECO:0000313" key="2">
    <source>
        <dbReference type="EMBL" id="EIJ34169.1"/>
    </source>
</evidence>
<dbReference type="PANTHER" id="PTHR30399">
    <property type="entry name" value="UNCHARACTERIZED PROTEIN YGJP"/>
    <property type="match status" value="1"/>
</dbReference>
<dbReference type="InterPro" id="IPR053136">
    <property type="entry name" value="UTP_pyrophosphatase-like"/>
</dbReference>
<dbReference type="InterPro" id="IPR002725">
    <property type="entry name" value="YgjP-like_metallopeptidase"/>
</dbReference>
<feature type="domain" description="YgjP-like metallopeptidase" evidence="1">
    <location>
        <begin position="23"/>
        <end position="232"/>
    </location>
</feature>
<dbReference type="PANTHER" id="PTHR30399:SF1">
    <property type="entry name" value="UTP PYROPHOSPHATASE"/>
    <property type="match status" value="1"/>
</dbReference>
<keyword evidence="3" id="KW-1185">Reference proteome</keyword>
<evidence type="ECO:0000259" key="1">
    <source>
        <dbReference type="Pfam" id="PF01863"/>
    </source>
</evidence>
<organism evidence="2 3">
    <name type="scientific">Thiothrix nivea (strain ATCC 35100 / DSM 5205 / JP2)</name>
    <dbReference type="NCBI Taxonomy" id="870187"/>
    <lineage>
        <taxon>Bacteria</taxon>
        <taxon>Pseudomonadati</taxon>
        <taxon>Pseudomonadota</taxon>
        <taxon>Gammaproteobacteria</taxon>
        <taxon>Thiotrichales</taxon>
        <taxon>Thiotrichaceae</taxon>
        <taxon>Thiothrix</taxon>
    </lineage>
</organism>
<sequence>MGYLTLADGRTLDYQVRQSARAKYMRMHLSAAKGLVVTQPQGVSTRQLQQWINSQTDWITTHLPRIEAQAKTHQQALSLPDSMHFPITGEHLKVIYKTTDNNDISWSYHAHDALHLSGAVEDTAFCCQVLQKWLQGYARRHLGKLLEQIAQETGLHYGSYRVKGQATRWGSCSTRSNINLNYKLMLLPTEWVRYTLIHELCHTVEMNHSKHFWALVEQFIPDYKTTHMQMKTAMNQLPAWVNAK</sequence>
<dbReference type="CDD" id="cd07344">
    <property type="entry name" value="M48_yhfN_like"/>
    <property type="match status" value="1"/>
</dbReference>
<evidence type="ECO:0000313" key="3">
    <source>
        <dbReference type="Proteomes" id="UP000005317"/>
    </source>
</evidence>
<dbReference type="EMBL" id="JH651384">
    <property type="protein sequence ID" value="EIJ34169.1"/>
    <property type="molecule type" value="Genomic_DNA"/>
</dbReference>
<name>A0A656HG55_THINJ</name>